<evidence type="ECO:0000259" key="1">
    <source>
        <dbReference type="Pfam" id="PF04101"/>
    </source>
</evidence>
<protein>
    <submittedName>
        <fullName evidence="2">Diacylglycerol glucosyltransferase</fullName>
    </submittedName>
</protein>
<dbReference type="Gene3D" id="3.40.50.2000">
    <property type="entry name" value="Glycogen Phosphorylase B"/>
    <property type="match status" value="1"/>
</dbReference>
<dbReference type="EMBL" id="LFZX01000200">
    <property type="protein sequence ID" value="KNC66001.1"/>
    <property type="molecule type" value="Genomic_DNA"/>
</dbReference>
<proteinExistence type="predicted"/>
<dbReference type="PATRIC" id="fig|43658.6.peg.3155"/>
<feature type="domain" description="Glycosyl transferase family 28 C-terminal" evidence="1">
    <location>
        <begin position="225"/>
        <end position="346"/>
    </location>
</feature>
<dbReference type="InterPro" id="IPR007235">
    <property type="entry name" value="Glyco_trans_28_C"/>
</dbReference>
<comment type="caution">
    <text evidence="2">The sequence shown here is derived from an EMBL/GenBank/DDBJ whole genome shotgun (WGS) entry which is preliminary data.</text>
</comment>
<dbReference type="SUPFAM" id="SSF53756">
    <property type="entry name" value="UDP-Glycosyltransferase/glycogen phosphorylase"/>
    <property type="match status" value="1"/>
</dbReference>
<keyword evidence="2" id="KW-0808">Transferase</keyword>
<gene>
    <name evidence="2" type="ORF">AC626_19640</name>
</gene>
<evidence type="ECO:0000313" key="3">
    <source>
        <dbReference type="Proteomes" id="UP000036850"/>
    </source>
</evidence>
<dbReference type="PANTHER" id="PTHR43025:SF3">
    <property type="entry name" value="MONOGALACTOSYLDIACYLGLYCEROL SYNTHASE 1, CHLOROPLASTIC"/>
    <property type="match status" value="1"/>
</dbReference>
<dbReference type="Pfam" id="PF04101">
    <property type="entry name" value="Glyco_tran_28_C"/>
    <property type="match status" value="1"/>
</dbReference>
<dbReference type="Proteomes" id="UP000036850">
    <property type="component" value="Unassembled WGS sequence"/>
</dbReference>
<dbReference type="InterPro" id="IPR050519">
    <property type="entry name" value="Glycosyltransf_28_UgtP"/>
</dbReference>
<reference evidence="3" key="1">
    <citation type="submission" date="2015-07" db="EMBL/GenBank/DDBJ databases">
        <title>Draft genome sequence of a Pseudoalteromonas rubra strain, OCN096, isolated from Kaneohe Bay, Oahu, Hawaii.</title>
        <authorList>
            <person name="Beurmann S."/>
            <person name="Ushijima B."/>
            <person name="Belcaid M."/>
            <person name="Callahan S.M."/>
            <person name="Aeby G.S."/>
        </authorList>
    </citation>
    <scope>NUCLEOTIDE SEQUENCE [LARGE SCALE GENOMIC DNA]</scope>
    <source>
        <strain evidence="3">OCN096</strain>
    </source>
</reference>
<dbReference type="GO" id="GO:0016758">
    <property type="term" value="F:hexosyltransferase activity"/>
    <property type="evidence" value="ECO:0007669"/>
    <property type="project" value="InterPro"/>
</dbReference>
<organism evidence="2 3">
    <name type="scientific">Pseudoalteromonas rubra</name>
    <dbReference type="NCBI Taxonomy" id="43658"/>
    <lineage>
        <taxon>Bacteria</taxon>
        <taxon>Pseudomonadati</taxon>
        <taxon>Pseudomonadota</taxon>
        <taxon>Gammaproteobacteria</taxon>
        <taxon>Alteromonadales</taxon>
        <taxon>Pseudoalteromonadaceae</taxon>
        <taxon>Pseudoalteromonas</taxon>
    </lineage>
</organism>
<name>A0A0L0ENM0_9GAMM</name>
<accession>A0A0L0ENM0</accession>
<dbReference type="OrthoDB" id="6283850at2"/>
<dbReference type="PANTHER" id="PTHR43025">
    <property type="entry name" value="MONOGALACTOSYLDIACYLGLYCEROL SYNTHASE"/>
    <property type="match status" value="1"/>
</dbReference>
<sequence length="366" mass="40098">MLLLYVESGAGSRALAEALASGFRKQGKTVELMSVSDLLPQWLSDLLFGQYYQWCMSGKQHHSKLYASRWFYPFLYRLLPLWLALKGNDKLQEAKAVLRRHNQVVACSYYGAFFARYFARLAGHKVEVSGVLGDYQISNGWRTPLTQLFVSHQYSHPVLDWHRARGTDILPLGIPTEVAQDLTVTGKDTAKKSEAVLNILLCGGGWGLGISASTVALLLAQNPSGTVTVICGQNETLQQQLRARFEQEIAQHQLQLAGFVSDMQPYYAQADIIITKAGGLTLTEAALANTCLIIHGALPGQEQHNRAVFVAQGAALNACNDQQLSDLLSQIQTSASLRSQTIMKAATLVNANASNQICHHLLASSK</sequence>
<evidence type="ECO:0000313" key="2">
    <source>
        <dbReference type="EMBL" id="KNC66001.1"/>
    </source>
</evidence>
<dbReference type="AlphaFoldDB" id="A0A0L0ENM0"/>